<dbReference type="AlphaFoldDB" id="A0AAD7IZL4"/>
<feature type="non-terminal residue" evidence="2">
    <location>
        <position position="1"/>
    </location>
</feature>
<proteinExistence type="predicted"/>
<dbReference type="InterPro" id="IPR054293">
    <property type="entry name" value="DUF7029"/>
</dbReference>
<feature type="domain" description="DUF7029" evidence="1">
    <location>
        <begin position="8"/>
        <end position="103"/>
    </location>
</feature>
<organism evidence="2 3">
    <name type="scientific">Mycena metata</name>
    <dbReference type="NCBI Taxonomy" id="1033252"/>
    <lineage>
        <taxon>Eukaryota</taxon>
        <taxon>Fungi</taxon>
        <taxon>Dikarya</taxon>
        <taxon>Basidiomycota</taxon>
        <taxon>Agaricomycotina</taxon>
        <taxon>Agaricomycetes</taxon>
        <taxon>Agaricomycetidae</taxon>
        <taxon>Agaricales</taxon>
        <taxon>Marasmiineae</taxon>
        <taxon>Mycenaceae</taxon>
        <taxon>Mycena</taxon>
    </lineage>
</organism>
<name>A0AAD7IZL4_9AGAR</name>
<protein>
    <recommendedName>
        <fullName evidence="1">DUF7029 domain-containing protein</fullName>
    </recommendedName>
</protein>
<feature type="non-terminal residue" evidence="2">
    <location>
        <position position="118"/>
    </location>
</feature>
<evidence type="ECO:0000313" key="2">
    <source>
        <dbReference type="EMBL" id="KAJ7752621.1"/>
    </source>
</evidence>
<accession>A0AAD7IZL4</accession>
<gene>
    <name evidence="2" type="ORF">B0H16DRAFT_1269113</name>
</gene>
<keyword evidence="3" id="KW-1185">Reference proteome</keyword>
<sequence>VHIPVLHFPVVMLERSNFITSVTCNAAGNTMVVTFKDHKSWQTASNDWVHHRAFFIVSHVAGCGLGATGERSFHLVSSVQLFPSAKQIACTTEHVDLEQAAHPDHLIHFQVNKYGAQP</sequence>
<comment type="caution">
    <text evidence="2">The sequence shown here is derived from an EMBL/GenBank/DDBJ whole genome shotgun (WGS) entry which is preliminary data.</text>
</comment>
<dbReference type="Proteomes" id="UP001215598">
    <property type="component" value="Unassembled WGS sequence"/>
</dbReference>
<dbReference type="Pfam" id="PF22974">
    <property type="entry name" value="DUF7029"/>
    <property type="match status" value="1"/>
</dbReference>
<dbReference type="EMBL" id="JARKIB010000058">
    <property type="protein sequence ID" value="KAJ7752621.1"/>
    <property type="molecule type" value="Genomic_DNA"/>
</dbReference>
<reference evidence="2" key="1">
    <citation type="submission" date="2023-03" db="EMBL/GenBank/DDBJ databases">
        <title>Massive genome expansion in bonnet fungi (Mycena s.s.) driven by repeated elements and novel gene families across ecological guilds.</title>
        <authorList>
            <consortium name="Lawrence Berkeley National Laboratory"/>
            <person name="Harder C.B."/>
            <person name="Miyauchi S."/>
            <person name="Viragh M."/>
            <person name="Kuo A."/>
            <person name="Thoen E."/>
            <person name="Andreopoulos B."/>
            <person name="Lu D."/>
            <person name="Skrede I."/>
            <person name="Drula E."/>
            <person name="Henrissat B."/>
            <person name="Morin E."/>
            <person name="Kohler A."/>
            <person name="Barry K."/>
            <person name="LaButti K."/>
            <person name="Morin E."/>
            <person name="Salamov A."/>
            <person name="Lipzen A."/>
            <person name="Mereny Z."/>
            <person name="Hegedus B."/>
            <person name="Baldrian P."/>
            <person name="Stursova M."/>
            <person name="Weitz H."/>
            <person name="Taylor A."/>
            <person name="Grigoriev I.V."/>
            <person name="Nagy L.G."/>
            <person name="Martin F."/>
            <person name="Kauserud H."/>
        </authorList>
    </citation>
    <scope>NUCLEOTIDE SEQUENCE</scope>
    <source>
        <strain evidence="2">CBHHK182m</strain>
    </source>
</reference>
<evidence type="ECO:0000313" key="3">
    <source>
        <dbReference type="Proteomes" id="UP001215598"/>
    </source>
</evidence>
<evidence type="ECO:0000259" key="1">
    <source>
        <dbReference type="Pfam" id="PF22974"/>
    </source>
</evidence>